<keyword evidence="9" id="KW-1185">Reference proteome</keyword>
<evidence type="ECO:0000256" key="2">
    <source>
        <dbReference type="ARBA" id="ARBA00022512"/>
    </source>
</evidence>
<evidence type="ECO:0000256" key="4">
    <source>
        <dbReference type="ARBA" id="ARBA00022729"/>
    </source>
</evidence>
<feature type="domain" description="Expansin-like CBD" evidence="8">
    <location>
        <begin position="168"/>
        <end position="250"/>
    </location>
</feature>
<evidence type="ECO:0000259" key="7">
    <source>
        <dbReference type="PROSITE" id="PS50842"/>
    </source>
</evidence>
<dbReference type="Pfam" id="PF01357">
    <property type="entry name" value="Expansin_C"/>
    <property type="match status" value="1"/>
</dbReference>
<comment type="similarity">
    <text evidence="1 6">Belongs to the expansin family. Expansin A subfamily.</text>
</comment>
<dbReference type="AlphaFoldDB" id="A0AB40CKU5"/>
<name>A0AB40CKU5_DIOCR</name>
<dbReference type="PROSITE" id="PS50843">
    <property type="entry name" value="EXPANSIN_CBD"/>
    <property type="match status" value="1"/>
</dbReference>
<organism evidence="9 10">
    <name type="scientific">Dioscorea cayennensis subsp. rotundata</name>
    <name type="common">White Guinea yam</name>
    <name type="synonym">Dioscorea rotundata</name>
    <dbReference type="NCBI Taxonomy" id="55577"/>
    <lineage>
        <taxon>Eukaryota</taxon>
        <taxon>Viridiplantae</taxon>
        <taxon>Streptophyta</taxon>
        <taxon>Embryophyta</taxon>
        <taxon>Tracheophyta</taxon>
        <taxon>Spermatophyta</taxon>
        <taxon>Magnoliopsida</taxon>
        <taxon>Liliopsida</taxon>
        <taxon>Dioscoreales</taxon>
        <taxon>Dioscoreaceae</taxon>
        <taxon>Dioscorea</taxon>
    </lineage>
</organism>
<dbReference type="Proteomes" id="UP001515500">
    <property type="component" value="Chromosome 15"/>
</dbReference>
<dbReference type="PANTHER" id="PTHR31867">
    <property type="entry name" value="EXPANSIN-A15"/>
    <property type="match status" value="1"/>
</dbReference>
<evidence type="ECO:0000313" key="9">
    <source>
        <dbReference type="Proteomes" id="UP001515500"/>
    </source>
</evidence>
<dbReference type="SUPFAM" id="SSF50685">
    <property type="entry name" value="Barwin-like endoglucanases"/>
    <property type="match status" value="1"/>
</dbReference>
<dbReference type="GO" id="GO:0016020">
    <property type="term" value="C:membrane"/>
    <property type="evidence" value="ECO:0007669"/>
    <property type="project" value="UniProtKB-SubCell"/>
</dbReference>
<dbReference type="InterPro" id="IPR036908">
    <property type="entry name" value="RlpA-like_sf"/>
</dbReference>
<comment type="function">
    <text evidence="6">Causes loosening and extension of plant cell walls by disrupting non-covalent bonding between cellulose microfibrils and matrix glucans. No enzymatic activity has been found.</text>
</comment>
<protein>
    <recommendedName>
        <fullName evidence="6">Expansin</fullName>
    </recommendedName>
</protein>
<dbReference type="SUPFAM" id="SSF49590">
    <property type="entry name" value="PHL pollen allergen"/>
    <property type="match status" value="1"/>
</dbReference>
<evidence type="ECO:0000313" key="10">
    <source>
        <dbReference type="RefSeq" id="XP_039140603.1"/>
    </source>
</evidence>
<evidence type="ECO:0000256" key="5">
    <source>
        <dbReference type="ARBA" id="ARBA00023136"/>
    </source>
</evidence>
<dbReference type="InterPro" id="IPR009009">
    <property type="entry name" value="RlpA-like_DPBB"/>
</dbReference>
<reference evidence="10" key="1">
    <citation type="submission" date="2025-08" db="UniProtKB">
        <authorList>
            <consortium name="RefSeq"/>
        </authorList>
    </citation>
    <scope>IDENTIFICATION</scope>
</reference>
<keyword evidence="6" id="KW-0961">Cell wall biogenesis/degradation</keyword>
<feature type="domain" description="Expansin-like EG45" evidence="7">
    <location>
        <begin position="44"/>
        <end position="158"/>
    </location>
</feature>
<dbReference type="RefSeq" id="XP_039140603.1">
    <property type="nucleotide sequence ID" value="XM_039284669.1"/>
</dbReference>
<dbReference type="Pfam" id="PF03330">
    <property type="entry name" value="DPBB_1"/>
    <property type="match status" value="1"/>
</dbReference>
<dbReference type="GO" id="GO:0009664">
    <property type="term" value="P:plant-type cell wall organization"/>
    <property type="evidence" value="ECO:0007669"/>
    <property type="project" value="InterPro"/>
</dbReference>
<dbReference type="InterPro" id="IPR007112">
    <property type="entry name" value="Expansin/allergen_DPBB_dom"/>
</dbReference>
<gene>
    <name evidence="10" type="primary">LOC120277833</name>
</gene>
<keyword evidence="2 6" id="KW-0134">Cell wall</keyword>
<evidence type="ECO:0000256" key="1">
    <source>
        <dbReference type="ARBA" id="ARBA00005392"/>
    </source>
</evidence>
<keyword evidence="5" id="KW-0472">Membrane</keyword>
<dbReference type="GO" id="GO:0005576">
    <property type="term" value="C:extracellular region"/>
    <property type="evidence" value="ECO:0007669"/>
    <property type="project" value="InterPro"/>
</dbReference>
<feature type="chain" id="PRO_5044042878" description="Expansin" evidence="6">
    <location>
        <begin position="21"/>
        <end position="254"/>
    </location>
</feature>
<dbReference type="SMART" id="SM00837">
    <property type="entry name" value="DPBB_1"/>
    <property type="match status" value="1"/>
</dbReference>
<sequence>MAKTLGFFMALIAMASMAVGRDSTGWENAFATFYGDISGGETMEGACGYGDLFKQGYGLDTAALSTTLFNNGHTCGACYELKCTNNPEWCINGKTTTITATNFCPPNWSKPSDMGGWCNPPRKHFDMAMAAFLKIVKGTKVGIVPVQYRRVKCVKKGGIKFEIKGNPYWNLVLVYNVGGVGDVKGVWVKKMGDVKSGWIQMTRNWGQNWETGEGLRRWRLSFRVTVSDGRTLNALGVVPANWNFGQSFESKVQF</sequence>
<accession>A0AB40CKU5</accession>
<dbReference type="InterPro" id="IPR036749">
    <property type="entry name" value="Expansin_CBD_sf"/>
</dbReference>
<evidence type="ECO:0000259" key="8">
    <source>
        <dbReference type="PROSITE" id="PS50843"/>
    </source>
</evidence>
<evidence type="ECO:0000256" key="3">
    <source>
        <dbReference type="ARBA" id="ARBA00022525"/>
    </source>
</evidence>
<dbReference type="InterPro" id="IPR002963">
    <property type="entry name" value="Expansin"/>
</dbReference>
<evidence type="ECO:0000256" key="6">
    <source>
        <dbReference type="RuleBase" id="RU365023"/>
    </source>
</evidence>
<dbReference type="InterPro" id="IPR007118">
    <property type="entry name" value="Expan_Lol_pI"/>
</dbReference>
<dbReference type="GeneID" id="120277833"/>
<dbReference type="Gene3D" id="2.60.40.760">
    <property type="entry name" value="Expansin, cellulose-binding-like domain"/>
    <property type="match status" value="1"/>
</dbReference>
<dbReference type="PRINTS" id="PR01226">
    <property type="entry name" value="EXPANSIN"/>
</dbReference>
<comment type="subcellular location">
    <subcellularLocation>
        <location evidence="6">Secreted</location>
        <location evidence="6">Cell wall</location>
    </subcellularLocation>
    <subcellularLocation>
        <location evidence="6">Membrane</location>
        <topology evidence="6">Peripheral membrane protein</topology>
    </subcellularLocation>
</comment>
<dbReference type="CDD" id="cd22274">
    <property type="entry name" value="DPBB_EXPA_N"/>
    <property type="match status" value="1"/>
</dbReference>
<dbReference type="InterPro" id="IPR007117">
    <property type="entry name" value="Expansin_CBD"/>
</dbReference>
<keyword evidence="3 6" id="KW-0964">Secreted</keyword>
<dbReference type="Gene3D" id="2.40.40.10">
    <property type="entry name" value="RlpA-like domain"/>
    <property type="match status" value="1"/>
</dbReference>
<feature type="signal peptide" evidence="6">
    <location>
        <begin position="1"/>
        <end position="20"/>
    </location>
</feature>
<proteinExistence type="inferred from homology"/>
<dbReference type="PRINTS" id="PR01225">
    <property type="entry name" value="EXPANSNFAMLY"/>
</dbReference>
<dbReference type="PROSITE" id="PS50842">
    <property type="entry name" value="EXPANSIN_EG45"/>
    <property type="match status" value="1"/>
</dbReference>
<keyword evidence="4 6" id="KW-0732">Signal</keyword>